<protein>
    <recommendedName>
        <fullName evidence="18">Endoplasmic reticulum oxidoreductin</fullName>
    </recommendedName>
</protein>
<evidence type="ECO:0000256" key="13">
    <source>
        <dbReference type="ARBA" id="ARBA00023157"/>
    </source>
</evidence>
<gene>
    <name evidence="16" type="ORF">OSB1V03_LOCUS19709</name>
</gene>
<keyword evidence="10" id="KW-0249">Electron transport</keyword>
<evidence type="ECO:0000313" key="16">
    <source>
        <dbReference type="EMBL" id="CAD7643678.1"/>
    </source>
</evidence>
<dbReference type="GO" id="GO:0015035">
    <property type="term" value="F:protein-disulfide reductase activity"/>
    <property type="evidence" value="ECO:0007669"/>
    <property type="project" value="InterPro"/>
</dbReference>
<evidence type="ECO:0000256" key="12">
    <source>
        <dbReference type="ARBA" id="ARBA00023136"/>
    </source>
</evidence>
<evidence type="ECO:0000256" key="15">
    <source>
        <dbReference type="ARBA" id="ARBA00023284"/>
    </source>
</evidence>
<proteinExistence type="inferred from homology"/>
<evidence type="ECO:0000256" key="11">
    <source>
        <dbReference type="ARBA" id="ARBA00023002"/>
    </source>
</evidence>
<evidence type="ECO:0000313" key="17">
    <source>
        <dbReference type="Proteomes" id="UP000759131"/>
    </source>
</evidence>
<comment type="subunit">
    <text evidence="4">May function both as a monomer and a homodimer.</text>
</comment>
<dbReference type="GO" id="GO:0005789">
    <property type="term" value="C:endoplasmic reticulum membrane"/>
    <property type="evidence" value="ECO:0007669"/>
    <property type="project" value="UniProtKB-SubCell"/>
</dbReference>
<evidence type="ECO:0000256" key="3">
    <source>
        <dbReference type="ARBA" id="ARBA00008277"/>
    </source>
</evidence>
<dbReference type="SUPFAM" id="SSF110019">
    <property type="entry name" value="ERO1-like"/>
    <property type="match status" value="1"/>
</dbReference>
<evidence type="ECO:0000256" key="9">
    <source>
        <dbReference type="ARBA" id="ARBA00022827"/>
    </source>
</evidence>
<keyword evidence="12" id="KW-0472">Membrane</keyword>
<dbReference type="OrthoDB" id="269384at2759"/>
<evidence type="ECO:0000256" key="1">
    <source>
        <dbReference type="ARBA" id="ARBA00001974"/>
    </source>
</evidence>
<comment type="cofactor">
    <cofactor evidence="1">
        <name>FAD</name>
        <dbReference type="ChEBI" id="CHEBI:57692"/>
    </cofactor>
</comment>
<evidence type="ECO:0000256" key="10">
    <source>
        <dbReference type="ARBA" id="ARBA00022982"/>
    </source>
</evidence>
<dbReference type="EMBL" id="CAJPIZ010029716">
    <property type="protein sequence ID" value="CAG2119762.1"/>
    <property type="molecule type" value="Genomic_DNA"/>
</dbReference>
<dbReference type="GO" id="GO:0071949">
    <property type="term" value="F:FAD binding"/>
    <property type="evidence" value="ECO:0007669"/>
    <property type="project" value="InterPro"/>
</dbReference>
<comment type="similarity">
    <text evidence="3">Belongs to the EROs family.</text>
</comment>
<comment type="subcellular location">
    <subcellularLocation>
        <location evidence="2">Endoplasmic reticulum membrane</location>
        <topology evidence="2">Peripheral membrane protein</topology>
        <orientation evidence="2">Lumenal side</orientation>
    </subcellularLocation>
</comment>
<keyword evidence="13" id="KW-1015">Disulfide bond</keyword>
<dbReference type="GO" id="GO:0034975">
    <property type="term" value="P:protein folding in endoplasmic reticulum"/>
    <property type="evidence" value="ECO:0007669"/>
    <property type="project" value="InterPro"/>
</dbReference>
<accession>A0A7R9LL92</accession>
<dbReference type="EMBL" id="OC884291">
    <property type="protein sequence ID" value="CAD7643678.1"/>
    <property type="molecule type" value="Genomic_DNA"/>
</dbReference>
<evidence type="ECO:0000256" key="4">
    <source>
        <dbReference type="ARBA" id="ARBA00011802"/>
    </source>
</evidence>
<evidence type="ECO:0000256" key="2">
    <source>
        <dbReference type="ARBA" id="ARBA00004367"/>
    </source>
</evidence>
<dbReference type="InterPro" id="IPR037192">
    <property type="entry name" value="ERO1-like_sf"/>
</dbReference>
<dbReference type="GO" id="GO:0016972">
    <property type="term" value="F:thiol oxidase activity"/>
    <property type="evidence" value="ECO:0007669"/>
    <property type="project" value="InterPro"/>
</dbReference>
<keyword evidence="8" id="KW-0256">Endoplasmic reticulum</keyword>
<name>A0A7R9LL92_9ACAR</name>
<dbReference type="PANTHER" id="PTHR12613">
    <property type="entry name" value="ERO1-RELATED"/>
    <property type="match status" value="1"/>
</dbReference>
<evidence type="ECO:0008006" key="18">
    <source>
        <dbReference type="Google" id="ProtNLM"/>
    </source>
</evidence>
<organism evidence="16">
    <name type="scientific">Medioppia subpectinata</name>
    <dbReference type="NCBI Taxonomy" id="1979941"/>
    <lineage>
        <taxon>Eukaryota</taxon>
        <taxon>Metazoa</taxon>
        <taxon>Ecdysozoa</taxon>
        <taxon>Arthropoda</taxon>
        <taxon>Chelicerata</taxon>
        <taxon>Arachnida</taxon>
        <taxon>Acari</taxon>
        <taxon>Acariformes</taxon>
        <taxon>Sarcoptiformes</taxon>
        <taxon>Oribatida</taxon>
        <taxon>Brachypylina</taxon>
        <taxon>Oppioidea</taxon>
        <taxon>Oppiidae</taxon>
        <taxon>Medioppia</taxon>
    </lineage>
</organism>
<evidence type="ECO:0000256" key="6">
    <source>
        <dbReference type="ARBA" id="ARBA00022630"/>
    </source>
</evidence>
<evidence type="ECO:0000256" key="8">
    <source>
        <dbReference type="ARBA" id="ARBA00022824"/>
    </source>
</evidence>
<feature type="non-terminal residue" evidence="16">
    <location>
        <position position="159"/>
    </location>
</feature>
<keyword evidence="6" id="KW-0285">Flavoprotein</keyword>
<keyword evidence="5" id="KW-0813">Transport</keyword>
<sequence>ILGQTDYLKNLYFVYLLELRALHKSEPYLLNKVNWQSSGDQSLTKEAIKDLLRTVKKFKFHFNESILFKQQPPNVAQEVGQHFHNITTNIMDCVACDRCRLWGKVQTHGLSTALKILLTDDIDKLRLHRHEITCLVNALARLSNSISQLEVFKKLLTNK</sequence>
<keyword evidence="14" id="KW-0325">Glycoprotein</keyword>
<reference evidence="16" key="1">
    <citation type="submission" date="2020-11" db="EMBL/GenBank/DDBJ databases">
        <authorList>
            <person name="Tran Van P."/>
        </authorList>
    </citation>
    <scope>NUCLEOTIDE SEQUENCE</scope>
</reference>
<keyword evidence="7" id="KW-0732">Signal</keyword>
<evidence type="ECO:0000256" key="14">
    <source>
        <dbReference type="ARBA" id="ARBA00023180"/>
    </source>
</evidence>
<dbReference type="Pfam" id="PF04137">
    <property type="entry name" value="ERO1"/>
    <property type="match status" value="1"/>
</dbReference>
<keyword evidence="15" id="KW-0676">Redox-active center</keyword>
<keyword evidence="17" id="KW-1185">Reference proteome</keyword>
<dbReference type="Proteomes" id="UP000759131">
    <property type="component" value="Unassembled WGS sequence"/>
</dbReference>
<evidence type="ECO:0000256" key="7">
    <source>
        <dbReference type="ARBA" id="ARBA00022729"/>
    </source>
</evidence>
<dbReference type="AlphaFoldDB" id="A0A7R9LL92"/>
<dbReference type="PANTHER" id="PTHR12613:SF0">
    <property type="entry name" value="ERO1-LIKE PROTEIN"/>
    <property type="match status" value="1"/>
</dbReference>
<keyword evidence="9" id="KW-0274">FAD</keyword>
<keyword evidence="11" id="KW-0560">Oxidoreductase</keyword>
<dbReference type="InterPro" id="IPR007266">
    <property type="entry name" value="Ero1"/>
</dbReference>
<evidence type="ECO:0000256" key="5">
    <source>
        <dbReference type="ARBA" id="ARBA00022448"/>
    </source>
</evidence>